<dbReference type="Gene3D" id="3.40.50.10330">
    <property type="entry name" value="Probable inorganic polyphosphate/atp-NAD kinase, domain 1"/>
    <property type="match status" value="1"/>
</dbReference>
<dbReference type="SUPFAM" id="SSF111331">
    <property type="entry name" value="NAD kinase/diacylglycerol kinase-like"/>
    <property type="match status" value="1"/>
</dbReference>
<evidence type="ECO:0000313" key="2">
    <source>
        <dbReference type="EMBL" id="RUO73820.1"/>
    </source>
</evidence>
<name>A0A432Z7F9_9GAMM</name>
<dbReference type="Gene3D" id="2.60.200.40">
    <property type="match status" value="1"/>
</dbReference>
<dbReference type="InterPro" id="IPR016064">
    <property type="entry name" value="NAD/diacylglycerol_kinase_sf"/>
</dbReference>
<dbReference type="Proteomes" id="UP000287022">
    <property type="component" value="Unassembled WGS sequence"/>
</dbReference>
<protein>
    <recommendedName>
        <fullName evidence="1">DAGKc domain-containing protein</fullName>
    </recommendedName>
</protein>
<dbReference type="STRING" id="1122124.GCA_000423165_01363"/>
<dbReference type="InterPro" id="IPR001206">
    <property type="entry name" value="Diacylglycerol_kinase_cat_dom"/>
</dbReference>
<sequence>MQINAVLIYVKSCSRRALRYAHAYQAYWQQQLPSAAITLLASSPCRYTDIGQLRAWVAQQGIPAAAECLVIGGDGSVNIAAQALAHSGIPMSVVPSGTGNDFTSALGLKRWRWRMSADTKVTARAIGQVQGHYFVNHAGAGLSVALQQLQSQFSKTWLRRYSYTLALLRYLWRRPSKRCAVTDAQQRVWEFQVAAVNTTIGGGITVYPTALSAQQLGIIEVPKVARWRQVNALWWILRKRPQQSALLHCYETTHYQLGDSHNTIEIDGDPLAVEGPLTVTLVPNALLVRLPEGAVLNQQNLGEKQ</sequence>
<dbReference type="Pfam" id="PF00781">
    <property type="entry name" value="DAGK_cat"/>
    <property type="match status" value="1"/>
</dbReference>
<comment type="caution">
    <text evidence="2">The sequence shown here is derived from an EMBL/GenBank/DDBJ whole genome shotgun (WGS) entry which is preliminary data.</text>
</comment>
<dbReference type="PROSITE" id="PS50146">
    <property type="entry name" value="DAGK"/>
    <property type="match status" value="1"/>
</dbReference>
<feature type="domain" description="DAGKc" evidence="1">
    <location>
        <begin position="69"/>
        <end position="108"/>
    </location>
</feature>
<proteinExistence type="predicted"/>
<evidence type="ECO:0000313" key="3">
    <source>
        <dbReference type="Proteomes" id="UP000287022"/>
    </source>
</evidence>
<dbReference type="GO" id="GO:0016301">
    <property type="term" value="F:kinase activity"/>
    <property type="evidence" value="ECO:0007669"/>
    <property type="project" value="InterPro"/>
</dbReference>
<dbReference type="InterPro" id="IPR017438">
    <property type="entry name" value="ATP-NAD_kinase_N"/>
</dbReference>
<gene>
    <name evidence="2" type="ORF">CWI80_00170</name>
</gene>
<dbReference type="EMBL" id="PIQE01000001">
    <property type="protein sequence ID" value="RUO73820.1"/>
    <property type="molecule type" value="Genomic_DNA"/>
</dbReference>
<organism evidence="2 3">
    <name type="scientific">Pseudidiomarina sediminum</name>
    <dbReference type="NCBI Taxonomy" id="431675"/>
    <lineage>
        <taxon>Bacteria</taxon>
        <taxon>Pseudomonadati</taxon>
        <taxon>Pseudomonadota</taxon>
        <taxon>Gammaproteobacteria</taxon>
        <taxon>Alteromonadales</taxon>
        <taxon>Idiomarinaceae</taxon>
        <taxon>Pseudidiomarina</taxon>
    </lineage>
</organism>
<keyword evidence="3" id="KW-1185">Reference proteome</keyword>
<dbReference type="RefSeq" id="WP_026862300.1">
    <property type="nucleotide sequence ID" value="NZ_JAHVIQ010000001.1"/>
</dbReference>
<dbReference type="AlphaFoldDB" id="A0A432Z7F9"/>
<evidence type="ECO:0000259" key="1">
    <source>
        <dbReference type="PROSITE" id="PS50146"/>
    </source>
</evidence>
<reference evidence="3" key="1">
    <citation type="journal article" date="2018" name="Front. Microbiol.">
        <title>Genome-Based Analysis Reveals the Taxonomy and Diversity of the Family Idiomarinaceae.</title>
        <authorList>
            <person name="Liu Y."/>
            <person name="Lai Q."/>
            <person name="Shao Z."/>
        </authorList>
    </citation>
    <scope>NUCLEOTIDE SEQUENCE [LARGE SCALE GENOMIC DNA]</scope>
    <source>
        <strain evidence="3">c121</strain>
    </source>
</reference>
<accession>A0A432Z7F9</accession>